<feature type="compositionally biased region" description="Basic and acidic residues" evidence="1">
    <location>
        <begin position="233"/>
        <end position="256"/>
    </location>
</feature>
<feature type="compositionally biased region" description="Basic and acidic residues" evidence="1">
    <location>
        <begin position="328"/>
        <end position="345"/>
    </location>
</feature>
<dbReference type="VEuPathDB" id="TriTrypDB:BCY84_08952"/>
<feature type="transmembrane region" description="Helical" evidence="2">
    <location>
        <begin position="12"/>
        <end position="45"/>
    </location>
</feature>
<dbReference type="VEuPathDB" id="TriTrypDB:ECC02_002312"/>
<feature type="compositionally biased region" description="Basic and acidic residues" evidence="1">
    <location>
        <begin position="276"/>
        <end position="311"/>
    </location>
</feature>
<evidence type="ECO:0000256" key="2">
    <source>
        <dbReference type="SAM" id="Phobius"/>
    </source>
</evidence>
<feature type="compositionally biased region" description="Acidic residues" evidence="1">
    <location>
        <begin position="219"/>
        <end position="228"/>
    </location>
</feature>
<protein>
    <submittedName>
        <fullName evidence="3">Mucin-associated surface protein (MASP) subgroup S020</fullName>
    </submittedName>
</protein>
<organism evidence="3 4">
    <name type="scientific">Trypanosoma cruzi</name>
    <dbReference type="NCBI Taxonomy" id="5693"/>
    <lineage>
        <taxon>Eukaryota</taxon>
        <taxon>Discoba</taxon>
        <taxon>Euglenozoa</taxon>
        <taxon>Kinetoplastea</taxon>
        <taxon>Metakinetoplastina</taxon>
        <taxon>Trypanosomatida</taxon>
        <taxon>Trypanosomatidae</taxon>
        <taxon>Trypanosoma</taxon>
        <taxon>Schizotrypanum</taxon>
    </lineage>
</organism>
<gene>
    <name evidence="3" type="ORF">ECC02_002312</name>
</gene>
<keyword evidence="2" id="KW-0472">Membrane</keyword>
<dbReference type="Proteomes" id="UP000583944">
    <property type="component" value="Unassembled WGS sequence"/>
</dbReference>
<name>A0A7J6YDL5_TRYCR</name>
<evidence type="ECO:0000313" key="4">
    <source>
        <dbReference type="Proteomes" id="UP000583944"/>
    </source>
</evidence>
<accession>A0A7J6YDL5</accession>
<feature type="compositionally biased region" description="Low complexity" evidence="1">
    <location>
        <begin position="134"/>
        <end position="155"/>
    </location>
</feature>
<feature type="transmembrane region" description="Helical" evidence="2">
    <location>
        <begin position="449"/>
        <end position="466"/>
    </location>
</feature>
<proteinExistence type="predicted"/>
<feature type="compositionally biased region" description="Low complexity" evidence="1">
    <location>
        <begin position="191"/>
        <end position="202"/>
    </location>
</feature>
<feature type="compositionally biased region" description="Low complexity" evidence="1">
    <location>
        <begin position="317"/>
        <end position="327"/>
    </location>
</feature>
<sequence length="467" mass="50302">MCTGATWVQVFVFLIFYFIAACFFLFVCLVLPCFSLCTFVVVGLLQVAVRFLHFHWFNISHETRAAAGGGVFLLWCDVSLLLLSLYVDGELVCAEGCTQVTGVMAMMMTGRVLLVCALCVLWCGAGCGAAEEPGGAAEPDVVSLGSTQQQITGGSQREDKGAKEEQGQGRDTNNGDEQPIKKEEEVDEQQSQEQIQTQQDAQALKGNATPQPAGKSSEEGEIDDDSDVQNEIKVLDDEKRNEERVQSQEEVARDEDASTVNLNDSQQETSGGIRTGDLRGKSQKEGEKEEDDGGKKEREKHQEDNKRKPQEQNEMLQQKQQQKQQQDQGREHSEYNQKESTKDKNGVGTNQTAITHNSDSSTAATAALRSDAGKEDTPTTNHPNRPSTEGATPPEKTSDGEAASANKYDTVPQSAGSTTAPTTNAKVGDTAKPVDNDGSSAFSHTTSPLLLLLFVVACAAAAAVVAA</sequence>
<comment type="caution">
    <text evidence="3">The sequence shown here is derived from an EMBL/GenBank/DDBJ whole genome shotgun (WGS) entry which is preliminary data.</text>
</comment>
<evidence type="ECO:0000313" key="3">
    <source>
        <dbReference type="EMBL" id="KAF5224672.1"/>
    </source>
</evidence>
<feature type="compositionally biased region" description="Polar residues" evidence="1">
    <location>
        <begin position="378"/>
        <end position="390"/>
    </location>
</feature>
<reference evidence="3 4" key="1">
    <citation type="journal article" date="2019" name="Genome Biol. Evol.">
        <title>Nanopore Sequencing Significantly Improves Genome Assembly of the Protozoan Parasite Trypanosoma cruzi.</title>
        <authorList>
            <person name="Diaz-Viraque F."/>
            <person name="Pita S."/>
            <person name="Greif G."/>
            <person name="de Souza R.C.M."/>
            <person name="Iraola G."/>
            <person name="Robello C."/>
        </authorList>
    </citation>
    <scope>NUCLEOTIDE SEQUENCE [LARGE SCALE GENOMIC DNA]</scope>
    <source>
        <strain evidence="3 4">Berenice</strain>
    </source>
</reference>
<keyword evidence="2" id="KW-0812">Transmembrane</keyword>
<feature type="transmembrane region" description="Helical" evidence="2">
    <location>
        <begin position="65"/>
        <end position="87"/>
    </location>
</feature>
<dbReference type="AlphaFoldDB" id="A0A7J6YDL5"/>
<feature type="compositionally biased region" description="Basic and acidic residues" evidence="1">
    <location>
        <begin position="156"/>
        <end position="168"/>
    </location>
</feature>
<feature type="compositionally biased region" description="Polar residues" evidence="1">
    <location>
        <begin position="347"/>
        <end position="364"/>
    </location>
</feature>
<evidence type="ECO:0000256" key="1">
    <source>
        <dbReference type="SAM" id="MobiDB-lite"/>
    </source>
</evidence>
<feature type="compositionally biased region" description="Polar residues" evidence="1">
    <location>
        <begin position="258"/>
        <end position="272"/>
    </location>
</feature>
<feature type="region of interest" description="Disordered" evidence="1">
    <location>
        <begin position="134"/>
        <end position="442"/>
    </location>
</feature>
<keyword evidence="2" id="KW-1133">Transmembrane helix</keyword>
<feature type="compositionally biased region" description="Polar residues" evidence="1">
    <location>
        <begin position="411"/>
        <end position="425"/>
    </location>
</feature>
<dbReference type="EMBL" id="JABDHM010000011">
    <property type="protein sequence ID" value="KAF5224672.1"/>
    <property type="molecule type" value="Genomic_DNA"/>
</dbReference>